<dbReference type="KEGG" id="hhg:XM38_025770"/>
<accession>A0A1Z3HMT1</accession>
<proteinExistence type="predicted"/>
<reference evidence="1 2" key="1">
    <citation type="journal article" date="2016" name="Biochim. Biophys. Acta">
        <title>Characterization of red-shifted phycobilisomes isolated from the chlorophyll f-containing cyanobacterium Halomicronema hongdechloris.</title>
        <authorList>
            <person name="Li Y."/>
            <person name="Lin Y."/>
            <person name="Garvey C.J."/>
            <person name="Birch D."/>
            <person name="Corkery R.W."/>
            <person name="Loughlin P.C."/>
            <person name="Scheer H."/>
            <person name="Willows R.D."/>
            <person name="Chen M."/>
        </authorList>
    </citation>
    <scope>NUCLEOTIDE SEQUENCE [LARGE SCALE GENOMIC DNA]</scope>
    <source>
        <strain evidence="1 2">C2206</strain>
    </source>
</reference>
<dbReference type="EMBL" id="CP021983">
    <property type="protein sequence ID" value="ASC71624.1"/>
    <property type="molecule type" value="Genomic_DNA"/>
</dbReference>
<protein>
    <submittedName>
        <fullName evidence="1">Uncharacterized protein</fullName>
    </submittedName>
</protein>
<evidence type="ECO:0000313" key="2">
    <source>
        <dbReference type="Proteomes" id="UP000191901"/>
    </source>
</evidence>
<sequence>MEQQYRRLTLIITGGGLTIEPLQGAHIDTVFLEGHGRFLALPSVV</sequence>
<organism evidence="1 2">
    <name type="scientific">Halomicronema hongdechloris C2206</name>
    <dbReference type="NCBI Taxonomy" id="1641165"/>
    <lineage>
        <taxon>Bacteria</taxon>
        <taxon>Bacillati</taxon>
        <taxon>Cyanobacteriota</taxon>
        <taxon>Cyanophyceae</taxon>
        <taxon>Nodosilineales</taxon>
        <taxon>Nodosilineaceae</taxon>
        <taxon>Halomicronema</taxon>
    </lineage>
</organism>
<dbReference type="RefSeq" id="WP_225889508.1">
    <property type="nucleotide sequence ID" value="NZ_CP021983.2"/>
</dbReference>
<keyword evidence="2" id="KW-1185">Reference proteome</keyword>
<evidence type="ECO:0000313" key="1">
    <source>
        <dbReference type="EMBL" id="ASC71624.1"/>
    </source>
</evidence>
<dbReference type="Proteomes" id="UP000191901">
    <property type="component" value="Chromosome"/>
</dbReference>
<name>A0A1Z3HMT1_9CYAN</name>
<dbReference type="AlphaFoldDB" id="A0A1Z3HMT1"/>
<gene>
    <name evidence="1" type="ORF">XM38_025770</name>
</gene>